<accession>A0ABD1Q706</accession>
<dbReference type="Proteomes" id="UP001604336">
    <property type="component" value="Unassembled WGS sequence"/>
</dbReference>
<feature type="transmembrane region" description="Helical" evidence="1">
    <location>
        <begin position="76"/>
        <end position="98"/>
    </location>
</feature>
<protein>
    <recommendedName>
        <fullName evidence="4">Transmembrane protein</fullName>
    </recommendedName>
</protein>
<keyword evidence="3" id="KW-1185">Reference proteome</keyword>
<organism evidence="2 3">
    <name type="scientific">Abeliophyllum distichum</name>
    <dbReference type="NCBI Taxonomy" id="126358"/>
    <lineage>
        <taxon>Eukaryota</taxon>
        <taxon>Viridiplantae</taxon>
        <taxon>Streptophyta</taxon>
        <taxon>Embryophyta</taxon>
        <taxon>Tracheophyta</taxon>
        <taxon>Spermatophyta</taxon>
        <taxon>Magnoliopsida</taxon>
        <taxon>eudicotyledons</taxon>
        <taxon>Gunneridae</taxon>
        <taxon>Pentapetalae</taxon>
        <taxon>asterids</taxon>
        <taxon>lamiids</taxon>
        <taxon>Lamiales</taxon>
        <taxon>Oleaceae</taxon>
        <taxon>Forsythieae</taxon>
        <taxon>Abeliophyllum</taxon>
    </lineage>
</organism>
<evidence type="ECO:0000313" key="2">
    <source>
        <dbReference type="EMBL" id="KAL2471972.1"/>
    </source>
</evidence>
<sequence length="132" mass="15544">MRQIWICEWRRIIRDSSGYCVRTFFSLYDECPILEAELRVTLNGIILAQRIVLLDLWIEFDFTLAIHCITRDGGPWYILTTLYHISSPSTVILFLIFITKATRWLTYMFQRVEIVVSISSTALKTYRDVTVV</sequence>
<dbReference type="AlphaFoldDB" id="A0ABD1Q706"/>
<evidence type="ECO:0000313" key="3">
    <source>
        <dbReference type="Proteomes" id="UP001604336"/>
    </source>
</evidence>
<name>A0ABD1Q706_9LAMI</name>
<evidence type="ECO:0008006" key="4">
    <source>
        <dbReference type="Google" id="ProtNLM"/>
    </source>
</evidence>
<keyword evidence="1" id="KW-0812">Transmembrane</keyword>
<reference evidence="3" key="1">
    <citation type="submission" date="2024-07" db="EMBL/GenBank/DDBJ databases">
        <title>Two chromosome-level genome assemblies of Korean endemic species Abeliophyllum distichum and Forsythia ovata (Oleaceae).</title>
        <authorList>
            <person name="Jang H."/>
        </authorList>
    </citation>
    <scope>NUCLEOTIDE SEQUENCE [LARGE SCALE GENOMIC DNA]</scope>
</reference>
<dbReference type="EMBL" id="JBFOLK010000012">
    <property type="protein sequence ID" value="KAL2471972.1"/>
    <property type="molecule type" value="Genomic_DNA"/>
</dbReference>
<comment type="caution">
    <text evidence="2">The sequence shown here is derived from an EMBL/GenBank/DDBJ whole genome shotgun (WGS) entry which is preliminary data.</text>
</comment>
<keyword evidence="1" id="KW-1133">Transmembrane helix</keyword>
<keyword evidence="1" id="KW-0472">Membrane</keyword>
<proteinExistence type="predicted"/>
<evidence type="ECO:0000256" key="1">
    <source>
        <dbReference type="SAM" id="Phobius"/>
    </source>
</evidence>
<gene>
    <name evidence="2" type="ORF">Adt_40108</name>
</gene>